<proteinExistence type="predicted"/>
<dbReference type="PANTHER" id="PTHR45749">
    <property type="match status" value="1"/>
</dbReference>
<dbReference type="Pfam" id="PF14291">
    <property type="entry name" value="DUF4371"/>
    <property type="match status" value="1"/>
</dbReference>
<evidence type="ECO:0000259" key="1">
    <source>
        <dbReference type="SMART" id="SM00597"/>
    </source>
</evidence>
<dbReference type="Pfam" id="PF05699">
    <property type="entry name" value="Dimer_Tnp_hAT"/>
    <property type="match status" value="1"/>
</dbReference>
<dbReference type="InterPro" id="IPR008906">
    <property type="entry name" value="HATC_C_dom"/>
</dbReference>
<dbReference type="Proteomes" id="UP000005207">
    <property type="component" value="Unplaced"/>
</dbReference>
<dbReference type="PANTHER" id="PTHR45749:SF21">
    <property type="entry name" value="DUF4371 DOMAIN-CONTAINING PROTEIN"/>
    <property type="match status" value="1"/>
</dbReference>
<evidence type="ECO:0000313" key="2">
    <source>
        <dbReference type="Ensembl" id="ENSONIP00000045424.1"/>
    </source>
</evidence>
<dbReference type="GeneTree" id="ENSGT00940000154356"/>
<dbReference type="InterPro" id="IPR006580">
    <property type="entry name" value="Znf_TTF"/>
</dbReference>
<dbReference type="InterPro" id="IPR025398">
    <property type="entry name" value="DUF4371"/>
</dbReference>
<protein>
    <recommendedName>
        <fullName evidence="1">TTF-type domain-containing protein</fullName>
    </recommendedName>
</protein>
<evidence type="ECO:0000313" key="3">
    <source>
        <dbReference type="Proteomes" id="UP000005207"/>
    </source>
</evidence>
<dbReference type="OMA" id="EQINHIM"/>
<dbReference type="Ensembl" id="ENSONIT00000093499.1">
    <property type="protein sequence ID" value="ENSONIP00000045424.1"/>
    <property type="gene ID" value="ENSONIG00000042383.1"/>
</dbReference>
<organism evidence="2 3">
    <name type="scientific">Oreochromis niloticus</name>
    <name type="common">Nile tilapia</name>
    <name type="synonym">Tilapia nilotica</name>
    <dbReference type="NCBI Taxonomy" id="8128"/>
    <lineage>
        <taxon>Eukaryota</taxon>
        <taxon>Metazoa</taxon>
        <taxon>Chordata</taxon>
        <taxon>Craniata</taxon>
        <taxon>Vertebrata</taxon>
        <taxon>Euteleostomi</taxon>
        <taxon>Actinopterygii</taxon>
        <taxon>Neopterygii</taxon>
        <taxon>Teleostei</taxon>
        <taxon>Neoteleostei</taxon>
        <taxon>Acanthomorphata</taxon>
        <taxon>Ovalentaria</taxon>
        <taxon>Cichlomorphae</taxon>
        <taxon>Cichliformes</taxon>
        <taxon>Cichlidae</taxon>
        <taxon>African cichlids</taxon>
        <taxon>Pseudocrenilabrinae</taxon>
        <taxon>Oreochromini</taxon>
        <taxon>Oreochromis</taxon>
    </lineage>
</organism>
<keyword evidence="3" id="KW-1185">Reference proteome</keyword>
<dbReference type="InParanoid" id="A0A669CDD2"/>
<feature type="domain" description="TTF-type" evidence="1">
    <location>
        <begin position="95"/>
        <end position="183"/>
    </location>
</feature>
<sequence>MPSTNIAEEGDIETDEAATNAATGSVRPTDTDVVLSEDHNEEEQINHIMSKLAALQYPTDPTHIHTFKIKRNDRYVSMCCNVGPCQPDIPYPKTEGRSFQKQWFSANVWLEYSPTANSMHCFSCRLFLSDEKYKSRTAWTTDGIRKWSTALEKIKQHSSAEMHMTSMVRWINFQKKALQSAFDVSDVKGVEVRERERQTNKEILTRLIDLTVYLARQGQAFRGHDESESSDNRGNFRELVNVFSRYDSVLKMHLEKIATVKATKTRPQVSLLSNRSQNDIIAALGTYIRKEIQCEIKEAEMYSILLDETSDVSHKEQVSFVVRYFHHMQIKERFIEVCNVDTTTGQELENTVFLLLQKNGLEMKNMYGQGYDGAANMSGMYKGLQARIRAHNEKALYVHCKAHCLNLVLVEASKSSKHFVTFFNLVEKLYAFCSGSPKRHAALVKFQESLFPGQRVMELQQLSDTRWACREKALKALQRNLKAILMLLDDISDSDPPNLAQGDAQMYRNAINFMFILCMEITTPVFEVTALASDSLQEEGLDHSTAYKVIDGVLHTLQTMRSEEKFGEIFRCASEKAESFNIPVPTVVPGQERKRKVPVRFQHSTTVSQVGAQFESVEAYFRSGVYFTFLDIMTGELNRRFKGDNTGSPTARIIQSFQPLTVHANWVGPPNPEAIEAVHILYEFYGEDEDQLKTELKVFHSSFSSKDLREIFLILRENNGQLIFPAFVKMIQLYATLPVTTATVERSFSKLKIIKNKLRSLCGEERLSDLLLLAIEKDVEINYNEVINIYKDMAPRRMLL</sequence>
<reference evidence="2" key="2">
    <citation type="submission" date="2025-09" db="UniProtKB">
        <authorList>
            <consortium name="Ensembl"/>
        </authorList>
    </citation>
    <scope>IDENTIFICATION</scope>
</reference>
<name>A0A669CDD2_ORENI</name>
<dbReference type="SMART" id="SM00597">
    <property type="entry name" value="ZnF_TTF"/>
    <property type="match status" value="1"/>
</dbReference>
<dbReference type="SUPFAM" id="SSF53098">
    <property type="entry name" value="Ribonuclease H-like"/>
    <property type="match status" value="1"/>
</dbReference>
<dbReference type="InterPro" id="IPR012337">
    <property type="entry name" value="RNaseH-like_sf"/>
</dbReference>
<accession>A0A669CDD2</accession>
<reference evidence="2" key="1">
    <citation type="submission" date="2025-08" db="UniProtKB">
        <authorList>
            <consortium name="Ensembl"/>
        </authorList>
    </citation>
    <scope>IDENTIFICATION</scope>
</reference>
<dbReference type="AlphaFoldDB" id="A0A669CDD2"/>
<dbReference type="GO" id="GO:0046983">
    <property type="term" value="F:protein dimerization activity"/>
    <property type="evidence" value="ECO:0007669"/>
    <property type="project" value="InterPro"/>
</dbReference>